<organism evidence="1 2">
    <name type="scientific">Dactylosporangium sucinum</name>
    <dbReference type="NCBI Taxonomy" id="1424081"/>
    <lineage>
        <taxon>Bacteria</taxon>
        <taxon>Bacillati</taxon>
        <taxon>Actinomycetota</taxon>
        <taxon>Actinomycetes</taxon>
        <taxon>Micromonosporales</taxon>
        <taxon>Micromonosporaceae</taxon>
        <taxon>Dactylosporangium</taxon>
    </lineage>
</organism>
<reference evidence="1" key="2">
    <citation type="submission" date="2020-09" db="EMBL/GenBank/DDBJ databases">
        <authorList>
            <person name="Sun Q."/>
            <person name="Ohkuma M."/>
        </authorList>
    </citation>
    <scope>NUCLEOTIDE SEQUENCE</scope>
    <source>
        <strain evidence="1">JCM 19831</strain>
    </source>
</reference>
<dbReference type="Proteomes" id="UP000642070">
    <property type="component" value="Unassembled WGS sequence"/>
</dbReference>
<gene>
    <name evidence="1" type="ORF">GCM10007977_086240</name>
</gene>
<keyword evidence="2" id="KW-1185">Reference proteome</keyword>
<evidence type="ECO:0000313" key="1">
    <source>
        <dbReference type="EMBL" id="GGM71145.1"/>
    </source>
</evidence>
<comment type="caution">
    <text evidence="1">The sequence shown here is derived from an EMBL/GenBank/DDBJ whole genome shotgun (WGS) entry which is preliminary data.</text>
</comment>
<proteinExistence type="predicted"/>
<evidence type="ECO:0000313" key="2">
    <source>
        <dbReference type="Proteomes" id="UP000642070"/>
    </source>
</evidence>
<dbReference type="AlphaFoldDB" id="A0A917UAP3"/>
<dbReference type="RefSeq" id="WP_229836625.1">
    <property type="nucleotide sequence ID" value="NZ_BMPI01000062.1"/>
</dbReference>
<sequence length="183" mass="19026">MPVRVEVLIVAARDAAVYYRRVGGDLPRDAHPDLVATGLVGSPVSARPVAVPAGQGGVQRDGPQPDWAPPPLTILHSTSWRFDAGRVVLTYVAVLDGVPDADAVPLVSRELAHSGDPRAPSPPHVAADAVVAHALRHLAWLRDTDEIVAAALASVPDVWMVLDGFEPGLAGGIPAPHEAAARG</sequence>
<reference evidence="1" key="1">
    <citation type="journal article" date="2014" name="Int. J. Syst. Evol. Microbiol.">
        <title>Complete genome sequence of Corynebacterium casei LMG S-19264T (=DSM 44701T), isolated from a smear-ripened cheese.</title>
        <authorList>
            <consortium name="US DOE Joint Genome Institute (JGI-PGF)"/>
            <person name="Walter F."/>
            <person name="Albersmeier A."/>
            <person name="Kalinowski J."/>
            <person name="Ruckert C."/>
        </authorList>
    </citation>
    <scope>NUCLEOTIDE SEQUENCE</scope>
    <source>
        <strain evidence="1">JCM 19831</strain>
    </source>
</reference>
<dbReference type="EMBL" id="BMPI01000062">
    <property type="protein sequence ID" value="GGM71145.1"/>
    <property type="molecule type" value="Genomic_DNA"/>
</dbReference>
<protein>
    <submittedName>
        <fullName evidence="1">Uncharacterized protein</fullName>
    </submittedName>
</protein>
<name>A0A917UAP3_9ACTN</name>
<accession>A0A917UAP3</accession>